<organism evidence="19 20">
    <name type="scientific">Soboliphyme baturini</name>
    <dbReference type="NCBI Taxonomy" id="241478"/>
    <lineage>
        <taxon>Eukaryota</taxon>
        <taxon>Metazoa</taxon>
        <taxon>Ecdysozoa</taxon>
        <taxon>Nematoda</taxon>
        <taxon>Enoplea</taxon>
        <taxon>Dorylaimia</taxon>
        <taxon>Dioctophymatida</taxon>
        <taxon>Dioctophymatoidea</taxon>
        <taxon>Soboliphymatidae</taxon>
        <taxon>Soboliphyme</taxon>
    </lineage>
</organism>
<dbReference type="GO" id="GO:0005743">
    <property type="term" value="C:mitochondrial inner membrane"/>
    <property type="evidence" value="ECO:0007669"/>
    <property type="project" value="TreeGrafter"/>
</dbReference>
<keyword evidence="8 16" id="KW-0547">Nucleotide-binding</keyword>
<dbReference type="SUPFAM" id="SSF140990">
    <property type="entry name" value="FtsH protease domain-like"/>
    <property type="match status" value="1"/>
</dbReference>
<evidence type="ECO:0000256" key="1">
    <source>
        <dbReference type="ARBA" id="ARBA00001947"/>
    </source>
</evidence>
<keyword evidence="11 16" id="KW-0067">ATP-binding</keyword>
<reference evidence="19 20" key="1">
    <citation type="submission" date="2018-11" db="EMBL/GenBank/DDBJ databases">
        <authorList>
            <consortium name="Pathogen Informatics"/>
        </authorList>
    </citation>
    <scope>NUCLEOTIDE SEQUENCE [LARGE SCALE GENOMIC DNA]</scope>
</reference>
<evidence type="ECO:0000256" key="4">
    <source>
        <dbReference type="ARBA" id="ARBA00010550"/>
    </source>
</evidence>
<dbReference type="InterPro" id="IPR003593">
    <property type="entry name" value="AAA+_ATPase"/>
</dbReference>
<evidence type="ECO:0000256" key="6">
    <source>
        <dbReference type="ARBA" id="ARBA00022692"/>
    </source>
</evidence>
<comment type="similarity">
    <text evidence="4">In the N-terminal section; belongs to the AAA ATPase family.</text>
</comment>
<dbReference type="Pfam" id="PF00004">
    <property type="entry name" value="AAA"/>
    <property type="match status" value="1"/>
</dbReference>
<dbReference type="GO" id="GO:0007005">
    <property type="term" value="P:mitochondrion organization"/>
    <property type="evidence" value="ECO:0007669"/>
    <property type="project" value="TreeGrafter"/>
</dbReference>
<dbReference type="FunFam" id="1.10.8.60:FF:000001">
    <property type="entry name" value="ATP-dependent zinc metalloprotease FtsH"/>
    <property type="match status" value="1"/>
</dbReference>
<sequence length="636" mass="70234">MLLFQDGYASFPNLFLRRKHLESLEVLLKKAPTEDTKVLVKNAFADGYVAAGGLTKRYVGVATAVLLLPILLVLAVLYGLVGDRILSTFSREVVPEDVSVNFEDVKGIDDAKNEMIRIVEFLKDPSKFSRLGGRLPKGVILVGPPGTGKTLLAKAIAGEAGVAFFRASGSEFEEMLVGLGAKRVRELFAAARLRAPCVVFIDEIDTIGSKRVSSSIYPYANQTINQLLNEMDGFQSTEGVIVLAATNRREDLDPALMRPGRFDVEVKVGYPDSKGRVEIFKLYLSKIKVNPDIDIELLARWTTGFTGADIENMVNQAALMAAADDRSDVNMQYMESARDFVLMGPGGKKRVPDEYANRITAYHEAGHTVVSYFTKNSVPLHRVTILPHGPSLGHTAYMPEKDQYHVSKEQILATLDTLMGGRAAEDIVFGADKITTGSADDLRKATAIATEMVKQYGMSEKVGLRVFPDSEGFALQQSLERGASTNEEIDSEIKKILQDAYERARSIIKSHINIHKNLAEALLTYETLDAKEIHQVIEGLPLQKAFTMEERLVKLSQDLKAVVKSRVVSAEEMQKWTEDACSFFFDENSVDSDDILVHFCFEAAKRDLAAGRVKEILISAELSAENADTFIITFEV</sequence>
<keyword evidence="14" id="KW-0482">Metalloprotease</keyword>
<dbReference type="Proteomes" id="UP000270296">
    <property type="component" value="Unassembled WGS sequence"/>
</dbReference>
<feature type="transmembrane region" description="Helical" evidence="17">
    <location>
        <begin position="58"/>
        <end position="81"/>
    </location>
</feature>
<dbReference type="PANTHER" id="PTHR23076">
    <property type="entry name" value="METALLOPROTEASE M41 FTSH"/>
    <property type="match status" value="1"/>
</dbReference>
<evidence type="ECO:0000256" key="16">
    <source>
        <dbReference type="RuleBase" id="RU003651"/>
    </source>
</evidence>
<dbReference type="Gene3D" id="1.10.8.60">
    <property type="match status" value="1"/>
</dbReference>
<dbReference type="GO" id="GO:0046872">
    <property type="term" value="F:metal ion binding"/>
    <property type="evidence" value="ECO:0007669"/>
    <property type="project" value="UniProtKB-KW"/>
</dbReference>
<evidence type="ECO:0000256" key="5">
    <source>
        <dbReference type="ARBA" id="ARBA00022670"/>
    </source>
</evidence>
<evidence type="ECO:0000256" key="9">
    <source>
        <dbReference type="ARBA" id="ARBA00022801"/>
    </source>
</evidence>
<evidence type="ECO:0000256" key="7">
    <source>
        <dbReference type="ARBA" id="ARBA00022723"/>
    </source>
</evidence>
<dbReference type="GO" id="GO:0005524">
    <property type="term" value="F:ATP binding"/>
    <property type="evidence" value="ECO:0007669"/>
    <property type="project" value="UniProtKB-KW"/>
</dbReference>
<keyword evidence="13 17" id="KW-1133">Transmembrane helix</keyword>
<evidence type="ECO:0000256" key="13">
    <source>
        <dbReference type="ARBA" id="ARBA00022989"/>
    </source>
</evidence>
<keyword evidence="10" id="KW-0862">Zinc</keyword>
<name>A0A3P8AAV4_9BILA</name>
<dbReference type="FunFam" id="1.20.58.760:FF:000001">
    <property type="entry name" value="ATP-dependent zinc metalloprotease FtsH"/>
    <property type="match status" value="1"/>
</dbReference>
<keyword evidence="6 17" id="KW-0812">Transmembrane</keyword>
<dbReference type="GO" id="GO:0006515">
    <property type="term" value="P:protein quality control for misfolded or incompletely synthesized proteins"/>
    <property type="evidence" value="ECO:0007669"/>
    <property type="project" value="TreeGrafter"/>
</dbReference>
<comment type="similarity">
    <text evidence="16">Belongs to the AAA ATPase family.</text>
</comment>
<gene>
    <name evidence="19" type="ORF">SBAD_LOCUS6959</name>
</gene>
<keyword evidence="20" id="KW-1185">Reference proteome</keyword>
<comment type="subcellular location">
    <subcellularLocation>
        <location evidence="2">Membrane</location>
        <topology evidence="2">Multi-pass membrane protein</topology>
    </subcellularLocation>
</comment>
<evidence type="ECO:0000313" key="19">
    <source>
        <dbReference type="EMBL" id="VDP11297.1"/>
    </source>
</evidence>
<accession>A0A3P8AAV4</accession>
<feature type="domain" description="AAA+ ATPase" evidence="18">
    <location>
        <begin position="135"/>
        <end position="272"/>
    </location>
</feature>
<comment type="cofactor">
    <cofactor evidence="1">
        <name>Zn(2+)</name>
        <dbReference type="ChEBI" id="CHEBI:29105"/>
    </cofactor>
</comment>
<dbReference type="InterPro" id="IPR037219">
    <property type="entry name" value="Peptidase_M41-like"/>
</dbReference>
<dbReference type="EMBL" id="UZAM01010194">
    <property type="protein sequence ID" value="VDP11297.1"/>
    <property type="molecule type" value="Genomic_DNA"/>
</dbReference>
<evidence type="ECO:0000256" key="12">
    <source>
        <dbReference type="ARBA" id="ARBA00022946"/>
    </source>
</evidence>
<dbReference type="HAMAP" id="MF_01458">
    <property type="entry name" value="FtsH"/>
    <property type="match status" value="1"/>
</dbReference>
<dbReference type="PANTHER" id="PTHR23076:SF97">
    <property type="entry name" value="ATP-DEPENDENT ZINC METALLOPROTEASE YME1L1"/>
    <property type="match status" value="1"/>
</dbReference>
<dbReference type="SMART" id="SM00382">
    <property type="entry name" value="AAA"/>
    <property type="match status" value="1"/>
</dbReference>
<proteinExistence type="inferred from homology"/>
<keyword evidence="5" id="KW-0645">Protease</keyword>
<evidence type="ECO:0000256" key="8">
    <source>
        <dbReference type="ARBA" id="ARBA00022741"/>
    </source>
</evidence>
<dbReference type="GO" id="GO:0016887">
    <property type="term" value="F:ATP hydrolysis activity"/>
    <property type="evidence" value="ECO:0007669"/>
    <property type="project" value="InterPro"/>
</dbReference>
<dbReference type="Gene3D" id="3.40.50.300">
    <property type="entry name" value="P-loop containing nucleotide triphosphate hydrolases"/>
    <property type="match status" value="1"/>
</dbReference>
<dbReference type="SUPFAM" id="SSF52540">
    <property type="entry name" value="P-loop containing nucleoside triphosphate hydrolases"/>
    <property type="match status" value="1"/>
</dbReference>
<dbReference type="OrthoDB" id="1413014at2759"/>
<dbReference type="Pfam" id="PF17862">
    <property type="entry name" value="AAA_lid_3"/>
    <property type="match status" value="1"/>
</dbReference>
<dbReference type="Pfam" id="PF01434">
    <property type="entry name" value="Peptidase_M41"/>
    <property type="match status" value="1"/>
</dbReference>
<evidence type="ECO:0000256" key="17">
    <source>
        <dbReference type="SAM" id="Phobius"/>
    </source>
</evidence>
<dbReference type="AlphaFoldDB" id="A0A3P8AAV4"/>
<dbReference type="GO" id="GO:0004176">
    <property type="term" value="F:ATP-dependent peptidase activity"/>
    <property type="evidence" value="ECO:0007669"/>
    <property type="project" value="InterPro"/>
</dbReference>
<dbReference type="FunFam" id="3.40.50.300:FF:000277">
    <property type="entry name" value="ATP-dependent zinc metalloprotease FtsH"/>
    <property type="match status" value="1"/>
</dbReference>
<evidence type="ECO:0000256" key="11">
    <source>
        <dbReference type="ARBA" id="ARBA00022840"/>
    </source>
</evidence>
<keyword evidence="12" id="KW-0809">Transit peptide</keyword>
<dbReference type="InterPro" id="IPR005936">
    <property type="entry name" value="FtsH"/>
</dbReference>
<dbReference type="CDD" id="cd19501">
    <property type="entry name" value="RecA-like_FtsH"/>
    <property type="match status" value="1"/>
</dbReference>
<comment type="similarity">
    <text evidence="3">In the C-terminal section; belongs to the peptidase M41 family.</text>
</comment>
<dbReference type="InterPro" id="IPR003959">
    <property type="entry name" value="ATPase_AAA_core"/>
</dbReference>
<evidence type="ECO:0000313" key="20">
    <source>
        <dbReference type="Proteomes" id="UP000270296"/>
    </source>
</evidence>
<keyword evidence="7" id="KW-0479">Metal-binding</keyword>
<dbReference type="InterPro" id="IPR000642">
    <property type="entry name" value="Peptidase_M41"/>
</dbReference>
<dbReference type="PROSITE" id="PS00674">
    <property type="entry name" value="AAA"/>
    <property type="match status" value="1"/>
</dbReference>
<dbReference type="InterPro" id="IPR041569">
    <property type="entry name" value="AAA_lid_3"/>
</dbReference>
<evidence type="ECO:0000256" key="14">
    <source>
        <dbReference type="ARBA" id="ARBA00023049"/>
    </source>
</evidence>
<evidence type="ECO:0000259" key="18">
    <source>
        <dbReference type="SMART" id="SM00382"/>
    </source>
</evidence>
<dbReference type="InterPro" id="IPR027417">
    <property type="entry name" value="P-loop_NTPase"/>
</dbReference>
<protein>
    <recommendedName>
        <fullName evidence="18">AAA+ ATPase domain-containing protein</fullName>
    </recommendedName>
</protein>
<dbReference type="GO" id="GO:0004222">
    <property type="term" value="F:metalloendopeptidase activity"/>
    <property type="evidence" value="ECO:0007669"/>
    <property type="project" value="InterPro"/>
</dbReference>
<evidence type="ECO:0000256" key="2">
    <source>
        <dbReference type="ARBA" id="ARBA00004141"/>
    </source>
</evidence>
<keyword evidence="15 17" id="KW-0472">Membrane</keyword>
<evidence type="ECO:0000256" key="15">
    <source>
        <dbReference type="ARBA" id="ARBA00023136"/>
    </source>
</evidence>
<evidence type="ECO:0000256" key="3">
    <source>
        <dbReference type="ARBA" id="ARBA00010044"/>
    </source>
</evidence>
<keyword evidence="9" id="KW-0378">Hydrolase</keyword>
<dbReference type="Gene3D" id="1.20.58.760">
    <property type="entry name" value="Peptidase M41"/>
    <property type="match status" value="1"/>
</dbReference>
<evidence type="ECO:0000256" key="10">
    <source>
        <dbReference type="ARBA" id="ARBA00022833"/>
    </source>
</evidence>
<dbReference type="InterPro" id="IPR003960">
    <property type="entry name" value="ATPase_AAA_CS"/>
</dbReference>